<organism evidence="5 7">
    <name type="scientific">Cyberlindnera jadinii (strain ATCC 18201 / CBS 1600 / BCRC 20928 / JCM 3617 / NBRC 0987 / NRRL Y-1542)</name>
    <name type="common">Torula yeast</name>
    <name type="synonym">Candida utilis</name>
    <dbReference type="NCBI Taxonomy" id="983966"/>
    <lineage>
        <taxon>Eukaryota</taxon>
        <taxon>Fungi</taxon>
        <taxon>Dikarya</taxon>
        <taxon>Ascomycota</taxon>
        <taxon>Saccharomycotina</taxon>
        <taxon>Saccharomycetes</taxon>
        <taxon>Phaffomycetales</taxon>
        <taxon>Phaffomycetaceae</taxon>
        <taxon>Cyberlindnera</taxon>
    </lineage>
</organism>
<name>A0A0H5C3S7_CYBJN</name>
<dbReference type="Proteomes" id="UP000038830">
    <property type="component" value="Unassembled WGS sequence"/>
</dbReference>
<evidence type="ECO:0000313" key="8">
    <source>
        <dbReference type="Proteomes" id="UP000094389"/>
    </source>
</evidence>
<reference evidence="7" key="2">
    <citation type="journal article" date="2015" name="J. Biotechnol.">
        <title>The structure of the Cyberlindnera jadinii genome and its relation to Candida utilis analyzed by the occurrence of single nucleotide polymorphisms.</title>
        <authorList>
            <person name="Rupp O."/>
            <person name="Brinkrolf K."/>
            <person name="Buerth C."/>
            <person name="Kunigo M."/>
            <person name="Schneider J."/>
            <person name="Jaenicke S."/>
            <person name="Goesmann A."/>
            <person name="Puehler A."/>
            <person name="Jaeger K.-E."/>
            <person name="Ernst J.F."/>
        </authorList>
    </citation>
    <scope>NUCLEOTIDE SEQUENCE [LARGE SCALE GENOMIC DNA]</scope>
    <source>
        <strain evidence="7">ATCC 18201 / CBS 1600 / BCRC 20928 / JCM 3617 / NBRC 0987 / NRRL Y-1542</strain>
    </source>
</reference>
<dbReference type="GO" id="GO:0070124">
    <property type="term" value="P:mitochondrial translational initiation"/>
    <property type="evidence" value="ECO:0007669"/>
    <property type="project" value="TreeGrafter"/>
</dbReference>
<comment type="similarity">
    <text evidence="1">Belongs to the bacterial ribosomal protein bS21 family.</text>
</comment>
<evidence type="ECO:0000256" key="4">
    <source>
        <dbReference type="SAM" id="MobiDB-lite"/>
    </source>
</evidence>
<keyword evidence="8" id="KW-1185">Reference proteome</keyword>
<evidence type="ECO:0000313" key="6">
    <source>
        <dbReference type="EMBL" id="ODV75429.1"/>
    </source>
</evidence>
<dbReference type="InterPro" id="IPR001911">
    <property type="entry name" value="Ribosomal_bS21"/>
</dbReference>
<gene>
    <name evidence="5" type="ORF">BN1211_2949</name>
    <name evidence="6" type="ORF">CYBJADRAFT_166162</name>
</gene>
<dbReference type="InterPro" id="IPR052837">
    <property type="entry name" value="Mitoribosomal_bS21"/>
</dbReference>
<dbReference type="OMA" id="REWWRRH"/>
<evidence type="ECO:0000256" key="3">
    <source>
        <dbReference type="ARBA" id="ARBA00023274"/>
    </source>
</evidence>
<dbReference type="Pfam" id="PF01165">
    <property type="entry name" value="Ribosomal_S21"/>
    <property type="match status" value="1"/>
</dbReference>
<dbReference type="NCBIfam" id="TIGR00030">
    <property type="entry name" value="S21p"/>
    <property type="match status" value="1"/>
</dbReference>
<dbReference type="PANTHER" id="PTHR41237:SF1">
    <property type="entry name" value="SMALL RIBOSOMAL SUBUNIT PROTEIN BS21M"/>
    <property type="match status" value="1"/>
</dbReference>
<dbReference type="Proteomes" id="UP000094389">
    <property type="component" value="Unassembled WGS sequence"/>
</dbReference>
<evidence type="ECO:0000313" key="7">
    <source>
        <dbReference type="Proteomes" id="UP000038830"/>
    </source>
</evidence>
<sequence length="165" mass="18427">MFGLRSICKVGTQRACGISLVQTRCNQTSAVLDRFKNSTNGTGNKSQPSLRTPPSISQVARKTKNDLSASDARGSPKAYARTVAIKGPIAGRIVSVPQGNIDSAFRSLKYLVNSNNIRLDKNAQRFYKKPSKVLEEKRMRRKKKLFDQGIRRLVDIVKDAKRRGY</sequence>
<dbReference type="OrthoDB" id="2501249at2759"/>
<reference evidence="5" key="1">
    <citation type="submission" date="2014-12" db="EMBL/GenBank/DDBJ databases">
        <authorList>
            <person name="Jaenicke S."/>
        </authorList>
    </citation>
    <scope>NUCLEOTIDE SEQUENCE [LARGE SCALE GENOMIC DNA]</scope>
    <source>
        <strain evidence="5">CBS1600</strain>
    </source>
</reference>
<dbReference type="GO" id="GO:0005763">
    <property type="term" value="C:mitochondrial small ribosomal subunit"/>
    <property type="evidence" value="ECO:0007669"/>
    <property type="project" value="TreeGrafter"/>
</dbReference>
<evidence type="ECO:0000256" key="1">
    <source>
        <dbReference type="ARBA" id="ARBA00006640"/>
    </source>
</evidence>
<dbReference type="AlphaFoldDB" id="A0A0H5C3S7"/>
<proteinExistence type="inferred from homology"/>
<feature type="region of interest" description="Disordered" evidence="4">
    <location>
        <begin position="36"/>
        <end position="56"/>
    </location>
</feature>
<dbReference type="GO" id="GO:0003735">
    <property type="term" value="F:structural constituent of ribosome"/>
    <property type="evidence" value="ECO:0007669"/>
    <property type="project" value="InterPro"/>
</dbReference>
<accession>A0A0H5C3S7</accession>
<dbReference type="EMBL" id="KV453926">
    <property type="protein sequence ID" value="ODV75429.1"/>
    <property type="molecule type" value="Genomic_DNA"/>
</dbReference>
<dbReference type="PANTHER" id="PTHR41237">
    <property type="entry name" value="37S RIBOSOMAL PROTEIN MRP21, MITOCHONDRIAL"/>
    <property type="match status" value="1"/>
</dbReference>
<keyword evidence="3" id="KW-0687">Ribonucleoprotein</keyword>
<accession>A0A1E4S7F1</accession>
<dbReference type="STRING" id="983966.A0A0H5C3S7"/>
<feature type="compositionally biased region" description="Polar residues" evidence="4">
    <location>
        <begin position="37"/>
        <end position="56"/>
    </location>
</feature>
<keyword evidence="2" id="KW-0689">Ribosomal protein</keyword>
<evidence type="ECO:0000313" key="5">
    <source>
        <dbReference type="EMBL" id="CEP22568.1"/>
    </source>
</evidence>
<protein>
    <submittedName>
        <fullName evidence="5">Uncharacterized protein</fullName>
    </submittedName>
</protein>
<reference evidence="6 8" key="3">
    <citation type="journal article" date="2016" name="Proc. Natl. Acad. Sci. U.S.A.">
        <title>Comparative genomics of biotechnologically important yeasts.</title>
        <authorList>
            <person name="Riley R."/>
            <person name="Haridas S."/>
            <person name="Wolfe K.H."/>
            <person name="Lopes M.R."/>
            <person name="Hittinger C.T."/>
            <person name="Goeker M."/>
            <person name="Salamov A.A."/>
            <person name="Wisecaver J.H."/>
            <person name="Long T.M."/>
            <person name="Calvey C.H."/>
            <person name="Aerts A.L."/>
            <person name="Barry K.W."/>
            <person name="Choi C."/>
            <person name="Clum A."/>
            <person name="Coughlan A.Y."/>
            <person name="Deshpande S."/>
            <person name="Douglass A.P."/>
            <person name="Hanson S.J."/>
            <person name="Klenk H.-P."/>
            <person name="LaButti K.M."/>
            <person name="Lapidus A."/>
            <person name="Lindquist E.A."/>
            <person name="Lipzen A.M."/>
            <person name="Meier-Kolthoff J.P."/>
            <person name="Ohm R.A."/>
            <person name="Otillar R.P."/>
            <person name="Pangilinan J.L."/>
            <person name="Peng Y."/>
            <person name="Rokas A."/>
            <person name="Rosa C.A."/>
            <person name="Scheuner C."/>
            <person name="Sibirny A.A."/>
            <person name="Slot J.C."/>
            <person name="Stielow J.B."/>
            <person name="Sun H."/>
            <person name="Kurtzman C.P."/>
            <person name="Blackwell M."/>
            <person name="Grigoriev I.V."/>
            <person name="Jeffries T.W."/>
        </authorList>
    </citation>
    <scope>NUCLEOTIDE SEQUENCE [LARGE SCALE GENOMIC DNA]</scope>
    <source>
        <strain evidence="8">ATCC 18201 / CBS 1600 / BCRC 20928 / JCM 3617 / NBRC 0987 / NRRL Y-1542</strain>
        <strain evidence="6">NRRL Y-1542</strain>
    </source>
</reference>
<dbReference type="EMBL" id="CDQK01000003">
    <property type="protein sequence ID" value="CEP22568.1"/>
    <property type="molecule type" value="Genomic_DNA"/>
</dbReference>
<evidence type="ECO:0000256" key="2">
    <source>
        <dbReference type="ARBA" id="ARBA00022980"/>
    </source>
</evidence>